<dbReference type="KEGG" id="bfm:BP422_15385"/>
<feature type="transmembrane region" description="Helical" evidence="1">
    <location>
        <begin position="187"/>
        <end position="211"/>
    </location>
</feature>
<protein>
    <submittedName>
        <fullName evidence="2">Uncharacterized protein</fullName>
    </submittedName>
</protein>
<feature type="transmembrane region" description="Helical" evidence="1">
    <location>
        <begin position="89"/>
        <end position="111"/>
    </location>
</feature>
<name>A0A220MIH1_9BACL</name>
<feature type="transmembrane region" description="Helical" evidence="1">
    <location>
        <begin position="123"/>
        <end position="141"/>
    </location>
</feature>
<dbReference type="Proteomes" id="UP000197781">
    <property type="component" value="Chromosome"/>
</dbReference>
<dbReference type="RefSeq" id="WP_088908541.1">
    <property type="nucleotide sequence ID" value="NZ_CP018145.1"/>
</dbReference>
<sequence length="218" mass="24652">MLFVLFSTLEYLAIFALMTTIFRFGFLVHINRILFVSLVLMLFSFGLRQFTPYGDYATIAQVVIIFGALILVWNVNWGHAALMTIITSGIYLGIQMMEVFFLTVIGTLETIESLEDRSINTGFIFQTISALLTFALCYGLRKCRLQFTFVRDGAPFSLYHRINMVILSLIIVTGVLITVLFKLASTYGIASLVWIFFGMAIGITILAWLAIKRDGEYD</sequence>
<proteinExistence type="predicted"/>
<evidence type="ECO:0000313" key="3">
    <source>
        <dbReference type="Proteomes" id="UP000197781"/>
    </source>
</evidence>
<feature type="transmembrane region" description="Helical" evidence="1">
    <location>
        <begin position="162"/>
        <end position="181"/>
    </location>
</feature>
<gene>
    <name evidence="2" type="ORF">BP422_15385</name>
</gene>
<organism evidence="2 3">
    <name type="scientific">Brevibacillus formosus</name>
    <dbReference type="NCBI Taxonomy" id="54913"/>
    <lineage>
        <taxon>Bacteria</taxon>
        <taxon>Bacillati</taxon>
        <taxon>Bacillota</taxon>
        <taxon>Bacilli</taxon>
        <taxon>Bacillales</taxon>
        <taxon>Paenibacillaceae</taxon>
        <taxon>Brevibacillus</taxon>
    </lineage>
</organism>
<reference evidence="2 3" key="1">
    <citation type="submission" date="2016-11" db="EMBL/GenBank/DDBJ databases">
        <authorList>
            <person name="Jaros S."/>
            <person name="Januszkiewicz K."/>
            <person name="Wedrychowicz H."/>
        </authorList>
    </citation>
    <scope>NUCLEOTIDE SEQUENCE [LARGE SCALE GENOMIC DNA]</scope>
    <source>
        <strain evidence="2 3">NF2</strain>
    </source>
</reference>
<dbReference type="AlphaFoldDB" id="A0A220MIH1"/>
<keyword evidence="1" id="KW-1133">Transmembrane helix</keyword>
<accession>A0A220MIH1</accession>
<feature type="transmembrane region" description="Helical" evidence="1">
    <location>
        <begin position="33"/>
        <end position="50"/>
    </location>
</feature>
<dbReference type="EMBL" id="CP018145">
    <property type="protein sequence ID" value="ASJ54831.1"/>
    <property type="molecule type" value="Genomic_DNA"/>
</dbReference>
<feature type="transmembrane region" description="Helical" evidence="1">
    <location>
        <begin position="6"/>
        <end position="26"/>
    </location>
</feature>
<keyword evidence="1" id="KW-0472">Membrane</keyword>
<feature type="transmembrane region" description="Helical" evidence="1">
    <location>
        <begin position="56"/>
        <end position="77"/>
    </location>
</feature>
<evidence type="ECO:0000313" key="2">
    <source>
        <dbReference type="EMBL" id="ASJ54831.1"/>
    </source>
</evidence>
<keyword evidence="1" id="KW-0812">Transmembrane</keyword>
<evidence type="ECO:0000256" key="1">
    <source>
        <dbReference type="SAM" id="Phobius"/>
    </source>
</evidence>